<dbReference type="OrthoDB" id="4237396at2"/>
<gene>
    <name evidence="2" type="ORF">DQ384_21870</name>
</gene>
<evidence type="ECO:0000313" key="3">
    <source>
        <dbReference type="Proteomes" id="UP000253094"/>
    </source>
</evidence>
<keyword evidence="3" id="KW-1185">Reference proteome</keyword>
<dbReference type="EMBL" id="QOIL01000012">
    <property type="protein sequence ID" value="RCG29003.1"/>
    <property type="molecule type" value="Genomic_DNA"/>
</dbReference>
<organism evidence="2 3">
    <name type="scientific">Sphaerisporangium album</name>
    <dbReference type="NCBI Taxonomy" id="509200"/>
    <lineage>
        <taxon>Bacteria</taxon>
        <taxon>Bacillati</taxon>
        <taxon>Actinomycetota</taxon>
        <taxon>Actinomycetes</taxon>
        <taxon>Streptosporangiales</taxon>
        <taxon>Streptosporangiaceae</taxon>
        <taxon>Sphaerisporangium</taxon>
    </lineage>
</organism>
<accession>A0A367FF38</accession>
<keyword evidence="1" id="KW-0175">Coiled coil</keyword>
<sequence>MAELEGAIADRLGLTALVGASTGARLSRIVGLLRRVEEQQDLAEHVEAEALRLARTAARALGDVEPVHPTWTGATTNPVLGNGTLAGAYKVADTAKTVHIRIRLVTGTTTTYGSGAWSSGLLSGAAGVDRIPVQTGTGASGTIPFAWASGCQLVLAGVYQI</sequence>
<evidence type="ECO:0000256" key="1">
    <source>
        <dbReference type="SAM" id="Coils"/>
    </source>
</evidence>
<dbReference type="Proteomes" id="UP000253094">
    <property type="component" value="Unassembled WGS sequence"/>
</dbReference>
<evidence type="ECO:0000313" key="2">
    <source>
        <dbReference type="EMBL" id="RCG29003.1"/>
    </source>
</evidence>
<dbReference type="AlphaFoldDB" id="A0A367FF38"/>
<reference evidence="2 3" key="1">
    <citation type="submission" date="2018-06" db="EMBL/GenBank/DDBJ databases">
        <title>Sphaerisporangium craniellae sp. nov., isolated from a marine sponge in the South China Sea.</title>
        <authorList>
            <person name="Li L."/>
        </authorList>
    </citation>
    <scope>NUCLEOTIDE SEQUENCE [LARGE SCALE GENOMIC DNA]</scope>
    <source>
        <strain evidence="2 3">CCTCC AA 208026</strain>
    </source>
</reference>
<comment type="caution">
    <text evidence="2">The sequence shown here is derived from an EMBL/GenBank/DDBJ whole genome shotgun (WGS) entry which is preliminary data.</text>
</comment>
<feature type="coiled-coil region" evidence="1">
    <location>
        <begin position="29"/>
        <end position="56"/>
    </location>
</feature>
<protein>
    <submittedName>
        <fullName evidence="2">Uncharacterized protein</fullName>
    </submittedName>
</protein>
<proteinExistence type="predicted"/>
<name>A0A367FF38_9ACTN</name>